<dbReference type="Gene3D" id="4.10.280.10">
    <property type="entry name" value="Helix-loop-helix DNA-binding domain"/>
    <property type="match status" value="1"/>
</dbReference>
<keyword evidence="3" id="KW-0238">DNA-binding</keyword>
<evidence type="ECO:0000256" key="2">
    <source>
        <dbReference type="ARBA" id="ARBA00023015"/>
    </source>
</evidence>
<feature type="domain" description="BHLH" evidence="6">
    <location>
        <begin position="327"/>
        <end position="377"/>
    </location>
</feature>
<dbReference type="PROSITE" id="PS50888">
    <property type="entry name" value="BHLH"/>
    <property type="match status" value="1"/>
</dbReference>
<evidence type="ECO:0000256" key="3">
    <source>
        <dbReference type="ARBA" id="ARBA00023125"/>
    </source>
</evidence>
<evidence type="ECO:0000256" key="5">
    <source>
        <dbReference type="ARBA" id="ARBA00023242"/>
    </source>
</evidence>
<name>A0AAV1CY41_OLDCO</name>
<keyword evidence="4" id="KW-0804">Transcription</keyword>
<dbReference type="GO" id="GO:0000981">
    <property type="term" value="F:DNA-binding transcription factor activity, RNA polymerase II-specific"/>
    <property type="evidence" value="ECO:0007669"/>
    <property type="project" value="TreeGrafter"/>
</dbReference>
<evidence type="ECO:0000259" key="6">
    <source>
        <dbReference type="PROSITE" id="PS50888"/>
    </source>
</evidence>
<keyword evidence="8" id="KW-1185">Reference proteome</keyword>
<dbReference type="InterPro" id="IPR011598">
    <property type="entry name" value="bHLH_dom"/>
</dbReference>
<keyword evidence="5" id="KW-0539">Nucleus</keyword>
<evidence type="ECO:0000313" key="8">
    <source>
        <dbReference type="Proteomes" id="UP001161247"/>
    </source>
</evidence>
<comment type="subcellular location">
    <subcellularLocation>
        <location evidence="1">Nucleus</location>
    </subcellularLocation>
</comment>
<protein>
    <submittedName>
        <fullName evidence="7">OLC1v1037032C3</fullName>
    </submittedName>
</protein>
<dbReference type="PANTHER" id="PTHR16223">
    <property type="entry name" value="TRANSCRIPTION FACTOR BHLH83-RELATED"/>
    <property type="match status" value="1"/>
</dbReference>
<dbReference type="PANTHER" id="PTHR16223:SF125">
    <property type="entry name" value="OS08G0506700 PROTEIN"/>
    <property type="match status" value="1"/>
</dbReference>
<dbReference type="EMBL" id="OX459120">
    <property type="protein sequence ID" value="CAI9100101.1"/>
    <property type="molecule type" value="Genomic_DNA"/>
</dbReference>
<dbReference type="Proteomes" id="UP001161247">
    <property type="component" value="Chromosome 3"/>
</dbReference>
<dbReference type="GO" id="GO:0000978">
    <property type="term" value="F:RNA polymerase II cis-regulatory region sequence-specific DNA binding"/>
    <property type="evidence" value="ECO:0007669"/>
    <property type="project" value="TreeGrafter"/>
</dbReference>
<proteinExistence type="predicted"/>
<dbReference type="InterPro" id="IPR036638">
    <property type="entry name" value="HLH_DNA-bd_sf"/>
</dbReference>
<evidence type="ECO:0000256" key="1">
    <source>
        <dbReference type="ARBA" id="ARBA00004123"/>
    </source>
</evidence>
<dbReference type="GO" id="GO:0005634">
    <property type="term" value="C:nucleus"/>
    <property type="evidence" value="ECO:0007669"/>
    <property type="project" value="UniProtKB-SubCell"/>
</dbReference>
<organism evidence="7 8">
    <name type="scientific">Oldenlandia corymbosa var. corymbosa</name>
    <dbReference type="NCBI Taxonomy" id="529605"/>
    <lineage>
        <taxon>Eukaryota</taxon>
        <taxon>Viridiplantae</taxon>
        <taxon>Streptophyta</taxon>
        <taxon>Embryophyta</taxon>
        <taxon>Tracheophyta</taxon>
        <taxon>Spermatophyta</taxon>
        <taxon>Magnoliopsida</taxon>
        <taxon>eudicotyledons</taxon>
        <taxon>Gunneridae</taxon>
        <taxon>Pentapetalae</taxon>
        <taxon>asterids</taxon>
        <taxon>lamiids</taxon>
        <taxon>Gentianales</taxon>
        <taxon>Rubiaceae</taxon>
        <taxon>Rubioideae</taxon>
        <taxon>Spermacoceae</taxon>
        <taxon>Hedyotis-Oldenlandia complex</taxon>
        <taxon>Oldenlandia</taxon>
    </lineage>
</organism>
<evidence type="ECO:0000313" key="7">
    <source>
        <dbReference type="EMBL" id="CAI9100101.1"/>
    </source>
</evidence>
<dbReference type="InterPro" id="IPR045843">
    <property type="entry name" value="IND-like"/>
</dbReference>
<dbReference type="FunFam" id="4.10.280.10:FF:000021">
    <property type="entry name" value="Transcription factor bHLH130 family"/>
    <property type="match status" value="1"/>
</dbReference>
<dbReference type="SUPFAM" id="SSF47459">
    <property type="entry name" value="HLH, helix-loop-helix DNA-binding domain"/>
    <property type="match status" value="1"/>
</dbReference>
<dbReference type="GO" id="GO:0046983">
    <property type="term" value="F:protein dimerization activity"/>
    <property type="evidence" value="ECO:0007669"/>
    <property type="project" value="InterPro"/>
</dbReference>
<dbReference type="Pfam" id="PF00010">
    <property type="entry name" value="HLH"/>
    <property type="match status" value="1"/>
</dbReference>
<dbReference type="SMART" id="SM00353">
    <property type="entry name" value="HLH"/>
    <property type="match status" value="1"/>
</dbReference>
<dbReference type="AlphaFoldDB" id="A0AAV1CY41"/>
<reference evidence="7" key="1">
    <citation type="submission" date="2023-03" db="EMBL/GenBank/DDBJ databases">
        <authorList>
            <person name="Julca I."/>
        </authorList>
    </citation>
    <scope>NUCLEOTIDE SEQUENCE</scope>
</reference>
<gene>
    <name evidence="7" type="ORF">OLC1_LOCUS10007</name>
</gene>
<sequence>MYGDSQALYSDDTIFPLTPNAKEASFAKSREELVMDSADYNKHYGGGANGNQNGSGLLRFRSAPSSFLENFTDGIGESAKTSDENSGLTSGLCSANNGNGYSVNSQLPPQYPTSTPVGSVNGGYRMVNSLGMEHHHNQGQYKIGSSLMRQNTSPAELFSHLSAQTGYAKIRGARRHRAANGTSSHGFTSNMLSEPMNFPSGLHSTLGMLSRISEVENETGGIGEDEKIGITNGNNSQFDHGSGGLPFGSWNNPSKFAENFTGLKRELDLDADDNMFSDTQGGEPRHQPQILSHHLSLPKTSAELAAMEKLFQFSDTVPCKIRAKRGCATHPRSIAERVRRTRISERMRKLQELVPNMDKQTNTAGMLDLAVDYIKDLQKQYKVDQLKISVIPSFFGLKRTFSYPSIFYFIIFHLFTCRS</sequence>
<keyword evidence="2" id="KW-0805">Transcription regulation</keyword>
<evidence type="ECO:0000256" key="4">
    <source>
        <dbReference type="ARBA" id="ARBA00023163"/>
    </source>
</evidence>
<accession>A0AAV1CY41</accession>